<evidence type="ECO:0000259" key="10">
    <source>
        <dbReference type="PROSITE" id="PS50893"/>
    </source>
</evidence>
<dbReference type="InterPro" id="IPR017871">
    <property type="entry name" value="ABC_transporter-like_CS"/>
</dbReference>
<keyword evidence="13" id="KW-1185">Reference proteome</keyword>
<evidence type="ECO:0000259" key="11">
    <source>
        <dbReference type="PROSITE" id="PS50929"/>
    </source>
</evidence>
<dbReference type="Gene3D" id="1.20.1560.10">
    <property type="entry name" value="ABC transporter type 1, transmembrane domain"/>
    <property type="match status" value="1"/>
</dbReference>
<feature type="transmembrane region" description="Helical" evidence="9">
    <location>
        <begin position="275"/>
        <end position="292"/>
    </location>
</feature>
<dbReference type="GO" id="GO:0005886">
    <property type="term" value="C:plasma membrane"/>
    <property type="evidence" value="ECO:0007669"/>
    <property type="project" value="UniProtKB-SubCell"/>
</dbReference>
<dbReference type="PROSITE" id="PS50893">
    <property type="entry name" value="ABC_TRANSPORTER_2"/>
    <property type="match status" value="1"/>
</dbReference>
<dbReference type="Pfam" id="PF00664">
    <property type="entry name" value="ABC_membrane"/>
    <property type="match status" value="1"/>
</dbReference>
<keyword evidence="4 9" id="KW-0812">Transmembrane</keyword>
<dbReference type="SUPFAM" id="SSF52540">
    <property type="entry name" value="P-loop containing nucleoside triphosphate hydrolases"/>
    <property type="match status" value="1"/>
</dbReference>
<dbReference type="GO" id="GO:0015421">
    <property type="term" value="F:ABC-type oligopeptide transporter activity"/>
    <property type="evidence" value="ECO:0007669"/>
    <property type="project" value="TreeGrafter"/>
</dbReference>
<comment type="similarity">
    <text evidence="2">Belongs to the ABC transporter superfamily.</text>
</comment>
<sequence>MTNLSLIKRFAAYYRPHRGLFALDFGSAVIAGLLELAFPVAVTLFIDRLLPTGSLGLIALSALGLLAIYGLNAGLQVVVTYWGHKLGISIETEMRRKAFDHLQKLSFGYFDNQKTGHLVARLTKDLEEIGEVAHHGPEDMFIALMTLIGAFLLMLNVHAPLALLTAVIVPVTAWVTTHYGTRMTATWHALYGRVADFNTRIEENVGGIRVVQSFTNEDYERHLFAESNERYRATKLAAYKVMAASMSLSYLSMRFVQVVVMLAGAWFVIHDGLSAGGFVGFLLLVNVFFRPVEKINSVIETYPKGIVGFQRYTAFLDTEPDVRDTDGAVDAGLLTGAIEYRDVRFGYKGSAPLLDGVSFSIQPGETIAFVGSSGAGKTTICSLLPRFYDLDSGAILIDGQDIRHFTLNSLRSSIGIVQQDVFLFAGTIRENIAYGRLNASEAEILEAARRAQLDTLILSLPDGLDTVIGERGVKLSGGQKQRLSIARIFLKNPPILILDEATSALDSETEFAIQSALTELSKGRTTLIIAHRLATIAGADRIFVVENGRIVEEGHHRELIQRDESRYAAMRRTYDRSNAR</sequence>
<dbReference type="InterPro" id="IPR003439">
    <property type="entry name" value="ABC_transporter-like_ATP-bd"/>
</dbReference>
<feature type="domain" description="ABC transmembrane type-1" evidence="11">
    <location>
        <begin position="22"/>
        <end position="304"/>
    </location>
</feature>
<evidence type="ECO:0000256" key="3">
    <source>
        <dbReference type="ARBA" id="ARBA00022448"/>
    </source>
</evidence>
<evidence type="ECO:0000313" key="12">
    <source>
        <dbReference type="EMBL" id="MBB4105918.1"/>
    </source>
</evidence>
<feature type="transmembrane region" description="Helical" evidence="9">
    <location>
        <begin position="58"/>
        <end position="82"/>
    </location>
</feature>
<dbReference type="EMBL" id="JACIDU010000036">
    <property type="protein sequence ID" value="MBB4105918.1"/>
    <property type="molecule type" value="Genomic_DNA"/>
</dbReference>
<keyword evidence="5" id="KW-0547">Nucleotide-binding</keyword>
<feature type="transmembrane region" description="Helical" evidence="9">
    <location>
        <begin position="248"/>
        <end position="269"/>
    </location>
</feature>
<dbReference type="RefSeq" id="WP_183795839.1">
    <property type="nucleotide sequence ID" value="NZ_JACIDU010000036.1"/>
</dbReference>
<evidence type="ECO:0000256" key="2">
    <source>
        <dbReference type="ARBA" id="ARBA00005417"/>
    </source>
</evidence>
<feature type="transmembrane region" description="Helical" evidence="9">
    <location>
        <begin position="21"/>
        <end position="46"/>
    </location>
</feature>
<keyword evidence="6 12" id="KW-0067">ATP-binding</keyword>
<keyword evidence="3" id="KW-0813">Transport</keyword>
<feature type="transmembrane region" description="Helical" evidence="9">
    <location>
        <begin position="140"/>
        <end position="157"/>
    </location>
</feature>
<dbReference type="SMART" id="SM00382">
    <property type="entry name" value="AAA"/>
    <property type="match status" value="1"/>
</dbReference>
<dbReference type="Proteomes" id="UP000584824">
    <property type="component" value="Unassembled WGS sequence"/>
</dbReference>
<evidence type="ECO:0000256" key="9">
    <source>
        <dbReference type="SAM" id="Phobius"/>
    </source>
</evidence>
<dbReference type="GO" id="GO:0016887">
    <property type="term" value="F:ATP hydrolysis activity"/>
    <property type="evidence" value="ECO:0007669"/>
    <property type="project" value="InterPro"/>
</dbReference>
<evidence type="ECO:0000313" key="13">
    <source>
        <dbReference type="Proteomes" id="UP000584824"/>
    </source>
</evidence>
<dbReference type="CDD" id="cd18549">
    <property type="entry name" value="ABC_6TM_YwjA_like"/>
    <property type="match status" value="1"/>
</dbReference>
<dbReference type="InterPro" id="IPR036640">
    <property type="entry name" value="ABC1_TM_sf"/>
</dbReference>
<dbReference type="Pfam" id="PF00005">
    <property type="entry name" value="ABC_tran"/>
    <property type="match status" value="1"/>
</dbReference>
<keyword evidence="7 9" id="KW-1133">Transmembrane helix</keyword>
<accession>A0A7W6K653</accession>
<organism evidence="12 13">
    <name type="scientific">Allorhizobium borbori</name>
    <dbReference type="NCBI Taxonomy" id="485907"/>
    <lineage>
        <taxon>Bacteria</taxon>
        <taxon>Pseudomonadati</taxon>
        <taxon>Pseudomonadota</taxon>
        <taxon>Alphaproteobacteria</taxon>
        <taxon>Hyphomicrobiales</taxon>
        <taxon>Rhizobiaceae</taxon>
        <taxon>Rhizobium/Agrobacterium group</taxon>
        <taxon>Allorhizobium</taxon>
    </lineage>
</organism>
<dbReference type="PANTHER" id="PTHR43394">
    <property type="entry name" value="ATP-DEPENDENT PERMEASE MDL1, MITOCHONDRIAL"/>
    <property type="match status" value="1"/>
</dbReference>
<dbReference type="SUPFAM" id="SSF90123">
    <property type="entry name" value="ABC transporter transmembrane region"/>
    <property type="match status" value="1"/>
</dbReference>
<feature type="domain" description="ABC transporter" evidence="10">
    <location>
        <begin position="338"/>
        <end position="572"/>
    </location>
</feature>
<proteinExistence type="inferred from homology"/>
<reference evidence="12 13" key="1">
    <citation type="submission" date="2020-08" db="EMBL/GenBank/DDBJ databases">
        <title>Genomic Encyclopedia of Type Strains, Phase IV (KMG-IV): sequencing the most valuable type-strain genomes for metagenomic binning, comparative biology and taxonomic classification.</title>
        <authorList>
            <person name="Goeker M."/>
        </authorList>
    </citation>
    <scope>NUCLEOTIDE SEQUENCE [LARGE SCALE GENOMIC DNA]</scope>
    <source>
        <strain evidence="12 13">DSM 26385</strain>
    </source>
</reference>
<dbReference type="PANTHER" id="PTHR43394:SF1">
    <property type="entry name" value="ATP-BINDING CASSETTE SUB-FAMILY B MEMBER 10, MITOCHONDRIAL"/>
    <property type="match status" value="1"/>
</dbReference>
<comment type="caution">
    <text evidence="12">The sequence shown here is derived from an EMBL/GenBank/DDBJ whole genome shotgun (WGS) entry which is preliminary data.</text>
</comment>
<comment type="subcellular location">
    <subcellularLocation>
        <location evidence="1">Cell membrane</location>
        <topology evidence="1">Multi-pass membrane protein</topology>
    </subcellularLocation>
</comment>
<evidence type="ECO:0000256" key="1">
    <source>
        <dbReference type="ARBA" id="ARBA00004651"/>
    </source>
</evidence>
<dbReference type="AlphaFoldDB" id="A0A7W6K653"/>
<gene>
    <name evidence="12" type="ORF">GGQ66_004506</name>
</gene>
<dbReference type="Gene3D" id="3.40.50.300">
    <property type="entry name" value="P-loop containing nucleotide triphosphate hydrolases"/>
    <property type="match status" value="1"/>
</dbReference>
<name>A0A7W6K653_9HYPH</name>
<evidence type="ECO:0000256" key="8">
    <source>
        <dbReference type="ARBA" id="ARBA00023136"/>
    </source>
</evidence>
<dbReference type="InterPro" id="IPR027417">
    <property type="entry name" value="P-loop_NTPase"/>
</dbReference>
<dbReference type="PROSITE" id="PS50929">
    <property type="entry name" value="ABC_TM1F"/>
    <property type="match status" value="1"/>
</dbReference>
<evidence type="ECO:0000256" key="7">
    <source>
        <dbReference type="ARBA" id="ARBA00022989"/>
    </source>
</evidence>
<evidence type="ECO:0000256" key="4">
    <source>
        <dbReference type="ARBA" id="ARBA00022692"/>
    </source>
</evidence>
<dbReference type="PROSITE" id="PS00211">
    <property type="entry name" value="ABC_TRANSPORTER_1"/>
    <property type="match status" value="1"/>
</dbReference>
<dbReference type="FunFam" id="3.40.50.300:FF:000287">
    <property type="entry name" value="Multidrug ABC transporter ATP-binding protein"/>
    <property type="match status" value="1"/>
</dbReference>
<dbReference type="InterPro" id="IPR003593">
    <property type="entry name" value="AAA+_ATPase"/>
</dbReference>
<evidence type="ECO:0000256" key="5">
    <source>
        <dbReference type="ARBA" id="ARBA00022741"/>
    </source>
</evidence>
<dbReference type="GO" id="GO:0005524">
    <property type="term" value="F:ATP binding"/>
    <property type="evidence" value="ECO:0007669"/>
    <property type="project" value="UniProtKB-KW"/>
</dbReference>
<evidence type="ECO:0000256" key="6">
    <source>
        <dbReference type="ARBA" id="ARBA00022840"/>
    </source>
</evidence>
<protein>
    <submittedName>
        <fullName evidence="12">ATP-binding cassette subfamily B protein</fullName>
    </submittedName>
</protein>
<keyword evidence="8 9" id="KW-0472">Membrane</keyword>
<dbReference type="InterPro" id="IPR011527">
    <property type="entry name" value="ABC1_TM_dom"/>
</dbReference>
<dbReference type="InterPro" id="IPR039421">
    <property type="entry name" value="Type_1_exporter"/>
</dbReference>